<dbReference type="SUPFAM" id="SSF51726">
    <property type="entry name" value="UROD/MetE-like"/>
    <property type="match status" value="1"/>
</dbReference>
<sequence length="293" mass="30810">MQELARGAGKPHAPLFAPLILGSAAQIEAISVTDMVRDGTRLRKNLTELRRMLKLDALICAVPSCMEVEAVGVDVSQDVWPPRVSGAGRVAVAGDIDVGRLRASPRIAASLDAVRQIAATDASEPVIAAALTGPASLVSQLRAAGIEANDESAYDFAGRLLAALASMYAEAGVNLLAWHEAERPGDGQEDFWKAALATAGNVARFHRVPPLLVLPAAGLPGVWPGQAVPCPAIGHPPLPPARIHGRTWLCDPASWPVLSGEPAPERVITTECEVPPETEIAVLKAHVEHVRAQ</sequence>
<evidence type="ECO:0000313" key="1">
    <source>
        <dbReference type="EMBL" id="NMG17182.1"/>
    </source>
</evidence>
<dbReference type="Proteomes" id="UP000633943">
    <property type="component" value="Unassembled WGS sequence"/>
</dbReference>
<gene>
    <name evidence="1" type="ORF">GPA24_16905</name>
</gene>
<evidence type="ECO:0008006" key="3">
    <source>
        <dbReference type="Google" id="ProtNLM"/>
    </source>
</evidence>
<accession>A0ABX1NZV1</accession>
<dbReference type="EMBL" id="WTVP01000063">
    <property type="protein sequence ID" value="NMG17182.1"/>
    <property type="molecule type" value="Genomic_DNA"/>
</dbReference>
<dbReference type="InterPro" id="IPR038071">
    <property type="entry name" value="UROD/MetE-like_sf"/>
</dbReference>
<organism evidence="1 2">
    <name type="scientific">Aromatoleum bremense</name>
    <dbReference type="NCBI Taxonomy" id="76115"/>
    <lineage>
        <taxon>Bacteria</taxon>
        <taxon>Pseudomonadati</taxon>
        <taxon>Pseudomonadota</taxon>
        <taxon>Betaproteobacteria</taxon>
        <taxon>Rhodocyclales</taxon>
        <taxon>Rhodocyclaceae</taxon>
        <taxon>Aromatoleum</taxon>
    </lineage>
</organism>
<comment type="caution">
    <text evidence="1">The sequence shown here is derived from an EMBL/GenBank/DDBJ whole genome shotgun (WGS) entry which is preliminary data.</text>
</comment>
<dbReference type="NCBIfam" id="NF042977">
    <property type="entry name" value="AcphenoCarb_ApcE"/>
    <property type="match status" value="1"/>
</dbReference>
<keyword evidence="2" id="KW-1185">Reference proteome</keyword>
<name>A0ABX1NZV1_9RHOO</name>
<reference evidence="1 2" key="1">
    <citation type="submission" date="2019-12" db="EMBL/GenBank/DDBJ databases">
        <title>Comparative genomics gives insights into the taxonomy of the Azoarcus-Aromatoleum group and reveals separate origins of nif in the plant-associated Azoarcus and non-plant-associated Aromatoleum sub-groups.</title>
        <authorList>
            <person name="Lafos M."/>
            <person name="Maluk M."/>
            <person name="Batista M."/>
            <person name="Junghare M."/>
            <person name="Carmona M."/>
            <person name="Faoro H."/>
            <person name="Cruz L.M."/>
            <person name="Battistoni F."/>
            <person name="De Souza E."/>
            <person name="Pedrosa F."/>
            <person name="Chen W.-M."/>
            <person name="Poole P.S."/>
            <person name="Dixon R.A."/>
            <person name="James E.K."/>
        </authorList>
    </citation>
    <scope>NUCLEOTIDE SEQUENCE [LARGE SCALE GENOMIC DNA]</scope>
    <source>
        <strain evidence="1 2">PbN1</strain>
    </source>
</reference>
<dbReference type="InterPro" id="IPR049998">
    <property type="entry name" value="ApcE"/>
</dbReference>
<evidence type="ECO:0000313" key="2">
    <source>
        <dbReference type="Proteomes" id="UP000633943"/>
    </source>
</evidence>
<proteinExistence type="predicted"/>
<protein>
    <recommendedName>
        <fullName evidence="3">Uroporphyrinogen decarboxylase (URO-D) domain-containing protein</fullName>
    </recommendedName>
</protein>
<dbReference type="RefSeq" id="WP_169203722.1">
    <property type="nucleotide sequence ID" value="NZ_CP059467.1"/>
</dbReference>